<protein>
    <submittedName>
        <fullName evidence="2">Uncharacterized protein</fullName>
    </submittedName>
</protein>
<reference evidence="2 3" key="1">
    <citation type="journal article" date="2024" name="bioRxiv">
        <title>A reference genome for Trichogramma kaykai: A tiny desert-dwelling parasitoid wasp with competing sex-ratio distorters.</title>
        <authorList>
            <person name="Culotta J."/>
            <person name="Lindsey A.R."/>
        </authorList>
    </citation>
    <scope>NUCLEOTIDE SEQUENCE [LARGE SCALE GENOMIC DNA]</scope>
    <source>
        <strain evidence="2 3">KSX58</strain>
    </source>
</reference>
<keyword evidence="1" id="KW-0812">Transmembrane</keyword>
<keyword evidence="3" id="KW-1185">Reference proteome</keyword>
<accession>A0ABD2WQQ0</accession>
<name>A0ABD2WQQ0_9HYME</name>
<organism evidence="2 3">
    <name type="scientific">Trichogramma kaykai</name>
    <dbReference type="NCBI Taxonomy" id="54128"/>
    <lineage>
        <taxon>Eukaryota</taxon>
        <taxon>Metazoa</taxon>
        <taxon>Ecdysozoa</taxon>
        <taxon>Arthropoda</taxon>
        <taxon>Hexapoda</taxon>
        <taxon>Insecta</taxon>
        <taxon>Pterygota</taxon>
        <taxon>Neoptera</taxon>
        <taxon>Endopterygota</taxon>
        <taxon>Hymenoptera</taxon>
        <taxon>Apocrita</taxon>
        <taxon>Proctotrupomorpha</taxon>
        <taxon>Chalcidoidea</taxon>
        <taxon>Trichogrammatidae</taxon>
        <taxon>Trichogramma</taxon>
    </lineage>
</organism>
<feature type="transmembrane region" description="Helical" evidence="1">
    <location>
        <begin position="82"/>
        <end position="99"/>
    </location>
</feature>
<dbReference type="AlphaFoldDB" id="A0ABD2WQQ0"/>
<proteinExistence type="predicted"/>
<evidence type="ECO:0000313" key="3">
    <source>
        <dbReference type="Proteomes" id="UP001627154"/>
    </source>
</evidence>
<sequence length="144" mass="16537">MAALLLEARRRRWRDDDALHHQQHQHQHREDVVVVRRRRRNTSGVTMTLCAGLYVLVLLALVGVTSAGSREERIVPRSSCRLYIYIIPFIYFIVVSNVGNPSKHKKPKHEISAAANPEKDIYHDLDGMLTSALFNHRDCVNEVT</sequence>
<dbReference type="Proteomes" id="UP001627154">
    <property type="component" value="Unassembled WGS sequence"/>
</dbReference>
<evidence type="ECO:0000313" key="2">
    <source>
        <dbReference type="EMBL" id="KAL3395134.1"/>
    </source>
</evidence>
<gene>
    <name evidence="2" type="ORF">TKK_010746</name>
</gene>
<evidence type="ECO:0000256" key="1">
    <source>
        <dbReference type="SAM" id="Phobius"/>
    </source>
</evidence>
<dbReference type="EMBL" id="JBJJXI010000085">
    <property type="protein sequence ID" value="KAL3395134.1"/>
    <property type="molecule type" value="Genomic_DNA"/>
</dbReference>
<keyword evidence="1" id="KW-1133">Transmembrane helix</keyword>
<keyword evidence="1" id="KW-0472">Membrane</keyword>
<comment type="caution">
    <text evidence="2">The sequence shown here is derived from an EMBL/GenBank/DDBJ whole genome shotgun (WGS) entry which is preliminary data.</text>
</comment>
<feature type="transmembrane region" description="Helical" evidence="1">
    <location>
        <begin position="44"/>
        <end position="62"/>
    </location>
</feature>